<dbReference type="EMBL" id="JAECZO010000061">
    <property type="protein sequence ID" value="KAK7195776.1"/>
    <property type="molecule type" value="Genomic_DNA"/>
</dbReference>
<dbReference type="InterPro" id="IPR051498">
    <property type="entry name" value="Phosducin-like_chap/apop_reg"/>
</dbReference>
<protein>
    <submittedName>
        <fullName evidence="2">Phosducin</fullName>
    </submittedName>
</protein>
<dbReference type="AlphaFoldDB" id="A0AAW0ERG2"/>
<dbReference type="SUPFAM" id="SSF52833">
    <property type="entry name" value="Thioredoxin-like"/>
    <property type="match status" value="1"/>
</dbReference>
<comment type="caution">
    <text evidence="2">The sequence shown here is derived from an EMBL/GenBank/DDBJ whole genome shotgun (WGS) entry which is preliminary data.</text>
</comment>
<dbReference type="GO" id="GO:0005737">
    <property type="term" value="C:cytoplasm"/>
    <property type="evidence" value="ECO:0007669"/>
    <property type="project" value="TreeGrafter"/>
</dbReference>
<proteinExistence type="inferred from homology"/>
<dbReference type="Proteomes" id="UP001430356">
    <property type="component" value="Unassembled WGS sequence"/>
</dbReference>
<dbReference type="PANTHER" id="PTHR45809:SF3">
    <property type="entry name" value="VIRAL IAP-ASSOCIATED FACTOR HOMOLOG"/>
    <property type="match status" value="1"/>
</dbReference>
<gene>
    <name evidence="2" type="ORF">NESM_000508200</name>
</gene>
<comment type="similarity">
    <text evidence="1">Belongs to the phosducin family.</text>
</comment>
<dbReference type="InterPro" id="IPR036249">
    <property type="entry name" value="Thioredoxin-like_sf"/>
</dbReference>
<evidence type="ECO:0000256" key="1">
    <source>
        <dbReference type="ARBA" id="ARBA00009686"/>
    </source>
</evidence>
<evidence type="ECO:0000313" key="2">
    <source>
        <dbReference type="EMBL" id="KAK7195776.1"/>
    </source>
</evidence>
<accession>A0AAW0ERG2</accession>
<dbReference type="PANTHER" id="PTHR45809">
    <property type="entry name" value="VIRAL IAP-ASSOCIATED FACTOR HOMOLOG"/>
    <property type="match status" value="1"/>
</dbReference>
<sequence>MERTADQRIRTTEWEDVQYRYGNRVGKYETHELEILAQKIADKHQNTCLTAYDPHTERVADKLERGGYECAEGREADGTAAIVDSDDEDDALSVLRRRRLAELQRQSAMERFGVLRHIPGSDYVAEVTEASATCWVVGVLVKPGNSDCEALLTVLRTVAQRRRTVKFVSMISTEAIPNFPDRHLPCVLLYRDKELRRQVTGLAEWQNQRQLDVSTAERVLLRHGVLPRTDDDGDNDAGASGAERGC</sequence>
<name>A0AAW0ERG2_9TRYP</name>
<dbReference type="GO" id="GO:0006457">
    <property type="term" value="P:protein folding"/>
    <property type="evidence" value="ECO:0007669"/>
    <property type="project" value="TreeGrafter"/>
</dbReference>
<organism evidence="2 3">
    <name type="scientific">Novymonas esmeraldas</name>
    <dbReference type="NCBI Taxonomy" id="1808958"/>
    <lineage>
        <taxon>Eukaryota</taxon>
        <taxon>Discoba</taxon>
        <taxon>Euglenozoa</taxon>
        <taxon>Kinetoplastea</taxon>
        <taxon>Metakinetoplastina</taxon>
        <taxon>Trypanosomatida</taxon>
        <taxon>Trypanosomatidae</taxon>
        <taxon>Novymonas</taxon>
    </lineage>
</organism>
<reference evidence="2 3" key="1">
    <citation type="journal article" date="2021" name="MBio">
        <title>A New Model Trypanosomatid, Novymonas esmeraldas: Genomic Perception of Its 'Candidatus Pandoraea novymonadis' Endosymbiont.</title>
        <authorList>
            <person name="Zakharova A."/>
            <person name="Saura A."/>
            <person name="Butenko A."/>
            <person name="Podesvova L."/>
            <person name="Warmusova S."/>
            <person name="Kostygov A.Y."/>
            <person name="Nenarokova A."/>
            <person name="Lukes J."/>
            <person name="Opperdoes F.R."/>
            <person name="Yurchenko V."/>
        </authorList>
    </citation>
    <scope>NUCLEOTIDE SEQUENCE [LARGE SCALE GENOMIC DNA]</scope>
    <source>
        <strain evidence="2 3">E262AT.01</strain>
    </source>
</reference>
<evidence type="ECO:0000313" key="3">
    <source>
        <dbReference type="Proteomes" id="UP001430356"/>
    </source>
</evidence>
<keyword evidence="3" id="KW-1185">Reference proteome</keyword>
<dbReference type="Gene3D" id="3.40.30.10">
    <property type="entry name" value="Glutaredoxin"/>
    <property type="match status" value="1"/>
</dbReference>